<reference evidence="1 2" key="1">
    <citation type="submission" date="2011-01" db="EMBL/GenBank/DDBJ databases">
        <authorList>
            <person name="Muzny D."/>
            <person name="Qin X."/>
            <person name="Deng J."/>
            <person name="Jiang H."/>
            <person name="Liu Y."/>
            <person name="Qu J."/>
            <person name="Song X.-Z."/>
            <person name="Zhang L."/>
            <person name="Thornton R."/>
            <person name="Coyle M."/>
            <person name="Francisco L."/>
            <person name="Jackson L."/>
            <person name="Javaid M."/>
            <person name="Korchina V."/>
            <person name="Kovar C."/>
            <person name="Mata R."/>
            <person name="Mathew T."/>
            <person name="Ngo R."/>
            <person name="Nguyen L."/>
            <person name="Nguyen N."/>
            <person name="Okwuonu G."/>
            <person name="Ongeri F."/>
            <person name="Pham C."/>
            <person name="Simmons D."/>
            <person name="Wilczek-Boney K."/>
            <person name="Hale W."/>
            <person name="Jakkamsetti A."/>
            <person name="Pham P."/>
            <person name="Ruth R."/>
            <person name="San Lucas F."/>
            <person name="Warren J."/>
            <person name="Zhang J."/>
            <person name="Zhao Z."/>
            <person name="Zhou C."/>
            <person name="Zhu D."/>
            <person name="Lee S."/>
            <person name="Bess C."/>
            <person name="Blankenburg K."/>
            <person name="Forbes L."/>
            <person name="Fu Q."/>
            <person name="Gubbala S."/>
            <person name="Hirani K."/>
            <person name="Jayaseelan J.C."/>
            <person name="Lara F."/>
            <person name="Munidasa M."/>
            <person name="Palculict T."/>
            <person name="Patil S."/>
            <person name="Pu L.-L."/>
            <person name="Saada N."/>
            <person name="Tang L."/>
            <person name="Weissenberger G."/>
            <person name="Zhu Y."/>
            <person name="Hemphill L."/>
            <person name="Shang Y."/>
            <person name="Youmans B."/>
            <person name="Ayvaz T."/>
            <person name="Ross M."/>
            <person name="Santibanez J."/>
            <person name="Aqrawi P."/>
            <person name="Gross S."/>
            <person name="Joshi V."/>
            <person name="Fowler G."/>
            <person name="Nazareth L."/>
            <person name="Reid J."/>
            <person name="Worley K."/>
            <person name="Petrosino J."/>
            <person name="Highlander S."/>
            <person name="Gibbs R."/>
        </authorList>
    </citation>
    <scope>NUCLEOTIDE SEQUENCE [LARGE SCALE GENOMIC DNA]</scope>
    <source>
        <strain evidence="1 2">DSM 16608</strain>
    </source>
</reference>
<dbReference type="Proteomes" id="UP000005697">
    <property type="component" value="Unassembled WGS sequence"/>
</dbReference>
<comment type="caution">
    <text evidence="1">The sequence shown here is derived from an EMBL/GenBank/DDBJ whole genome shotgun (WGS) entry which is preliminary data.</text>
</comment>
<protein>
    <submittedName>
        <fullName evidence="1">Uncharacterized protein</fullName>
    </submittedName>
</protein>
<name>F0F3G1_9BACT</name>
<organism evidence="1 2">
    <name type="scientific">Prevotella multiformis DSM 16608</name>
    <dbReference type="NCBI Taxonomy" id="888743"/>
    <lineage>
        <taxon>Bacteria</taxon>
        <taxon>Pseudomonadati</taxon>
        <taxon>Bacteroidota</taxon>
        <taxon>Bacteroidia</taxon>
        <taxon>Bacteroidales</taxon>
        <taxon>Prevotellaceae</taxon>
        <taxon>Prevotella</taxon>
    </lineage>
</organism>
<keyword evidence="2" id="KW-1185">Reference proteome</keyword>
<evidence type="ECO:0000313" key="2">
    <source>
        <dbReference type="Proteomes" id="UP000005697"/>
    </source>
</evidence>
<dbReference type="HOGENOM" id="CLU_3294350_0_0_10"/>
<dbReference type="EMBL" id="AEWX01000001">
    <property type="protein sequence ID" value="EGC21377.1"/>
    <property type="molecule type" value="Genomic_DNA"/>
</dbReference>
<accession>F0F3G1</accession>
<proteinExistence type="predicted"/>
<sequence length="40" mass="4742">MGIHYVRRSDAFMTEPLTADKFMKKKEKASSFHKKRCCYA</sequence>
<dbReference type="STRING" id="888743.HMPREF9141_0127"/>
<gene>
    <name evidence="1" type="ORF">HMPREF9141_0127</name>
</gene>
<evidence type="ECO:0000313" key="1">
    <source>
        <dbReference type="EMBL" id="EGC21377.1"/>
    </source>
</evidence>
<dbReference type="AlphaFoldDB" id="F0F3G1"/>